<proteinExistence type="predicted"/>
<gene>
    <name evidence="1" type="ORF">PFR001_LOCUS8325</name>
    <name evidence="2" type="ORF">PFR002_LOCUS1869</name>
</gene>
<organism evidence="2 4">
    <name type="scientific">Peronospora farinosa</name>
    <dbReference type="NCBI Taxonomy" id="134698"/>
    <lineage>
        <taxon>Eukaryota</taxon>
        <taxon>Sar</taxon>
        <taxon>Stramenopiles</taxon>
        <taxon>Oomycota</taxon>
        <taxon>Peronosporomycetes</taxon>
        <taxon>Peronosporales</taxon>
        <taxon>Peronosporaceae</taxon>
        <taxon>Peronospora</taxon>
    </lineage>
</organism>
<dbReference type="Proteomes" id="UP001157938">
    <property type="component" value="Unassembled WGS sequence"/>
</dbReference>
<dbReference type="EMBL" id="CANTFK010000186">
    <property type="protein sequence ID" value="CAI5708599.1"/>
    <property type="molecule type" value="Genomic_DNA"/>
</dbReference>
<dbReference type="AlphaFoldDB" id="A0AAV0SV79"/>
<dbReference type="Proteomes" id="UP001159659">
    <property type="component" value="Unassembled WGS sequence"/>
</dbReference>
<reference evidence="2" key="2">
    <citation type="submission" date="2022-12" db="EMBL/GenBank/DDBJ databases">
        <authorList>
            <person name="Webb A."/>
        </authorList>
    </citation>
    <scope>NUCLEOTIDE SEQUENCE</scope>
    <source>
        <strain evidence="2">Pf2</strain>
    </source>
</reference>
<keyword evidence="3" id="KW-1185">Reference proteome</keyword>
<evidence type="ECO:0000313" key="1">
    <source>
        <dbReference type="EMBL" id="CAH0493170.1"/>
    </source>
</evidence>
<name>A0AAV0SV79_9STRA</name>
<evidence type="ECO:0000313" key="3">
    <source>
        <dbReference type="Proteomes" id="UP001157938"/>
    </source>
</evidence>
<reference evidence="1 3" key="1">
    <citation type="submission" date="2021-11" db="EMBL/GenBank/DDBJ databases">
        <authorList>
            <person name="Islam A."/>
            <person name="Islam S."/>
            <person name="Flora M.S."/>
            <person name="Rahman M."/>
            <person name="Ziaur R.M."/>
            <person name="Epstein J.H."/>
            <person name="Hassan M."/>
            <person name="Klassen M."/>
            <person name="Woodard K."/>
            <person name="Webb A."/>
            <person name="Webby R.J."/>
            <person name="El Zowalaty M.E."/>
        </authorList>
    </citation>
    <scope>NUCLEOTIDE SEQUENCE [LARGE SCALE GENOMIC DNA]</scope>
    <source>
        <strain evidence="1">Pf1</strain>
    </source>
</reference>
<sequence>MFLSKNCKILIDEYLLRDFATITSHADIMAAIHVQPGYFRRFFQLPEVRQSRLFKSHAIYRLISAEPLHTGESSDVSSRLSTRLDVDPHDVYATFTSLFPTADLQAAAIHSAVSDLFLMIFAPSIYVDPVKIFALLPGLPSPKRIRHTPFLLWSDINLLSIARSDVLRINLTDSRTPTHVITALTYLADTTVPTTAAIGTSRLVRPHF</sequence>
<comment type="caution">
    <text evidence="2">The sequence shown here is derived from an EMBL/GenBank/DDBJ whole genome shotgun (WGS) entry which is preliminary data.</text>
</comment>
<accession>A0AAV0SV79</accession>
<evidence type="ECO:0000313" key="2">
    <source>
        <dbReference type="EMBL" id="CAI5708599.1"/>
    </source>
</evidence>
<dbReference type="EMBL" id="CAKLBC010001667">
    <property type="protein sequence ID" value="CAH0493170.1"/>
    <property type="molecule type" value="Genomic_DNA"/>
</dbReference>
<evidence type="ECO:0000313" key="4">
    <source>
        <dbReference type="Proteomes" id="UP001159659"/>
    </source>
</evidence>
<protein>
    <submittedName>
        <fullName evidence="2">Uncharacterized protein</fullName>
    </submittedName>
</protein>